<evidence type="ECO:0000313" key="2">
    <source>
        <dbReference type="Proteomes" id="UP000694005"/>
    </source>
</evidence>
<protein>
    <submittedName>
        <fullName evidence="1">Uncharacterized protein</fullName>
    </submittedName>
</protein>
<accession>A0A8D9CWW1</accession>
<proteinExistence type="predicted"/>
<organism evidence="1 2">
    <name type="scientific">Brassica campestris</name>
    <name type="common">Field mustard</name>
    <dbReference type="NCBI Taxonomy" id="3711"/>
    <lineage>
        <taxon>Eukaryota</taxon>
        <taxon>Viridiplantae</taxon>
        <taxon>Streptophyta</taxon>
        <taxon>Embryophyta</taxon>
        <taxon>Tracheophyta</taxon>
        <taxon>Spermatophyta</taxon>
        <taxon>Magnoliopsida</taxon>
        <taxon>eudicotyledons</taxon>
        <taxon>Gunneridae</taxon>
        <taxon>Pentapetalae</taxon>
        <taxon>rosids</taxon>
        <taxon>malvids</taxon>
        <taxon>Brassicales</taxon>
        <taxon>Brassicaceae</taxon>
        <taxon>Brassiceae</taxon>
        <taxon>Brassica</taxon>
    </lineage>
</organism>
<sequence>MVRRLQGTCFAINNVSVGASAKRYPAGGDLRSSVSMVKKD</sequence>
<dbReference type="AlphaFoldDB" id="A0A8D9CWW1"/>
<dbReference type="EMBL" id="LS974625">
    <property type="protein sequence ID" value="CAG7864754.1"/>
    <property type="molecule type" value="Genomic_DNA"/>
</dbReference>
<gene>
    <name evidence="1" type="ORF">BRAPAZ1V2_A09P52210.2</name>
</gene>
<dbReference type="Proteomes" id="UP000694005">
    <property type="component" value="Chromosome A09"/>
</dbReference>
<name>A0A8D9CWW1_BRACM</name>
<evidence type="ECO:0000313" key="1">
    <source>
        <dbReference type="EMBL" id="CAG7864754.1"/>
    </source>
</evidence>
<reference evidence="1 2" key="1">
    <citation type="submission" date="2021-07" db="EMBL/GenBank/DDBJ databases">
        <authorList>
            <consortium name="Genoscope - CEA"/>
            <person name="William W."/>
        </authorList>
    </citation>
    <scope>NUCLEOTIDE SEQUENCE [LARGE SCALE GENOMIC DNA]</scope>
</reference>
<dbReference type="Gramene" id="A09p52210.2_BraZ1">
    <property type="protein sequence ID" value="A09p52210.2_BraZ1.CDS"/>
    <property type="gene ID" value="A09g52210.2_BraZ1"/>
</dbReference>